<reference evidence="2 3" key="1">
    <citation type="journal article" date="2018" name="PLoS Genet.">
        <title>Population sequencing reveals clonal diversity and ancestral inbreeding in the grapevine cultivar Chardonnay.</title>
        <authorList>
            <person name="Roach M.J."/>
            <person name="Johnson D.L."/>
            <person name="Bohlmann J."/>
            <person name="van Vuuren H.J."/>
            <person name="Jones S.J."/>
            <person name="Pretorius I.S."/>
            <person name="Schmidt S.A."/>
            <person name="Borneman A.R."/>
        </authorList>
    </citation>
    <scope>NUCLEOTIDE SEQUENCE [LARGE SCALE GENOMIC DNA]</scope>
    <source>
        <strain evidence="3">cv. Chardonnay</strain>
        <tissue evidence="2">Leaf</tissue>
    </source>
</reference>
<accession>A0A438GXT8</accession>
<evidence type="ECO:0000313" key="2">
    <source>
        <dbReference type="EMBL" id="RVW77040.1"/>
    </source>
</evidence>
<sequence>MSMLALPRGQGLRARLNQEGGNANIEEEKVSGGCRICKGVCFSAKLFFLSCASMSWAAMDDAYEKRVQSECGFTTYTKLCVQTLLGLGHSKVDIPFVLVNKILSETRLPTSNIAKFSYQLATPEAHSAHLVRDSCDMLMSMSLKQLNQSLLALKESARKNKHDIQTWLSAALTFSRLVKTWPWR</sequence>
<dbReference type="EMBL" id="QGNW01000319">
    <property type="protein sequence ID" value="RVW77040.1"/>
    <property type="molecule type" value="Genomic_DNA"/>
</dbReference>
<dbReference type="Proteomes" id="UP000288805">
    <property type="component" value="Unassembled WGS sequence"/>
</dbReference>
<dbReference type="InterPro" id="IPR006501">
    <property type="entry name" value="Pectinesterase_inhib_dom"/>
</dbReference>
<dbReference type="GO" id="GO:0004857">
    <property type="term" value="F:enzyme inhibitor activity"/>
    <property type="evidence" value="ECO:0007669"/>
    <property type="project" value="InterPro"/>
</dbReference>
<feature type="domain" description="Pectinesterase inhibitor" evidence="1">
    <location>
        <begin position="67"/>
        <end position="174"/>
    </location>
</feature>
<protein>
    <submittedName>
        <fullName evidence="2">Putative pectinesterase/pectinesterase inhibitor 54</fullName>
    </submittedName>
</protein>
<evidence type="ECO:0000259" key="1">
    <source>
        <dbReference type="Pfam" id="PF04043"/>
    </source>
</evidence>
<comment type="caution">
    <text evidence="2">The sequence shown here is derived from an EMBL/GenBank/DDBJ whole genome shotgun (WGS) entry which is preliminary data.</text>
</comment>
<evidence type="ECO:0000313" key="3">
    <source>
        <dbReference type="Proteomes" id="UP000288805"/>
    </source>
</evidence>
<dbReference type="Gene3D" id="1.20.140.40">
    <property type="entry name" value="Invertase/pectin methylesterase inhibitor family protein"/>
    <property type="match status" value="1"/>
</dbReference>
<dbReference type="InterPro" id="IPR035513">
    <property type="entry name" value="Invertase/methylesterase_inhib"/>
</dbReference>
<dbReference type="Pfam" id="PF04043">
    <property type="entry name" value="PMEI"/>
    <property type="match status" value="1"/>
</dbReference>
<dbReference type="SUPFAM" id="SSF101148">
    <property type="entry name" value="Plant invertase/pectin methylesterase inhibitor"/>
    <property type="match status" value="1"/>
</dbReference>
<dbReference type="AlphaFoldDB" id="A0A438GXT8"/>
<organism evidence="2 3">
    <name type="scientific">Vitis vinifera</name>
    <name type="common">Grape</name>
    <dbReference type="NCBI Taxonomy" id="29760"/>
    <lineage>
        <taxon>Eukaryota</taxon>
        <taxon>Viridiplantae</taxon>
        <taxon>Streptophyta</taxon>
        <taxon>Embryophyta</taxon>
        <taxon>Tracheophyta</taxon>
        <taxon>Spermatophyta</taxon>
        <taxon>Magnoliopsida</taxon>
        <taxon>eudicotyledons</taxon>
        <taxon>Gunneridae</taxon>
        <taxon>Pentapetalae</taxon>
        <taxon>rosids</taxon>
        <taxon>Vitales</taxon>
        <taxon>Vitaceae</taxon>
        <taxon>Viteae</taxon>
        <taxon>Vitis</taxon>
    </lineage>
</organism>
<proteinExistence type="predicted"/>
<gene>
    <name evidence="2" type="primary">PME54_1</name>
    <name evidence="2" type="ORF">CK203_036845</name>
</gene>
<name>A0A438GXT8_VITVI</name>
<dbReference type="NCBIfam" id="TIGR01614">
    <property type="entry name" value="PME_inhib"/>
    <property type="match status" value="1"/>
</dbReference>